<organism evidence="4 5">
    <name type="scientific">Virgibacillus massiliensis</name>
    <dbReference type="NCBI Taxonomy" id="1462526"/>
    <lineage>
        <taxon>Bacteria</taxon>
        <taxon>Bacillati</taxon>
        <taxon>Bacillota</taxon>
        <taxon>Bacilli</taxon>
        <taxon>Bacillales</taxon>
        <taxon>Bacillaceae</taxon>
        <taxon>Virgibacillus</taxon>
    </lineage>
</organism>
<dbReference type="RefSeq" id="WP_038244484.1">
    <property type="nucleotide sequence ID" value="NZ_BNER01000004.1"/>
</dbReference>
<evidence type="ECO:0000256" key="1">
    <source>
        <dbReference type="SAM" id="Coils"/>
    </source>
</evidence>
<keyword evidence="5" id="KW-1185">Reference proteome</keyword>
<dbReference type="Pfam" id="PF13921">
    <property type="entry name" value="Myb_DNA-bind_6"/>
    <property type="match status" value="1"/>
</dbReference>
<protein>
    <submittedName>
        <fullName evidence="4">Prespore-specific transcriptional regulator RsfA</fullName>
    </submittedName>
</protein>
<evidence type="ECO:0000256" key="2">
    <source>
        <dbReference type="SAM" id="MobiDB-lite"/>
    </source>
</evidence>
<dbReference type="Proteomes" id="UP000028875">
    <property type="component" value="Unassembled WGS sequence"/>
</dbReference>
<evidence type="ECO:0000259" key="3">
    <source>
        <dbReference type="PROSITE" id="PS50090"/>
    </source>
</evidence>
<dbReference type="eggNOG" id="ENOG5032R4R">
    <property type="taxonomic scope" value="Bacteria"/>
</dbReference>
<dbReference type="PANTHER" id="PTHR41302">
    <property type="entry name" value="PRESPORE-SPECIFIC TRANSCRIPTIONAL REGULATOR RSFA-RELATED"/>
    <property type="match status" value="1"/>
</dbReference>
<feature type="compositionally biased region" description="Basic and acidic residues" evidence="2">
    <location>
        <begin position="68"/>
        <end position="88"/>
    </location>
</feature>
<dbReference type="EMBL" id="CCDP010000001">
    <property type="protein sequence ID" value="CDQ40219.1"/>
    <property type="molecule type" value="Genomic_DNA"/>
</dbReference>
<comment type="caution">
    <text evidence="4">The sequence shown here is derived from an EMBL/GenBank/DDBJ whole genome shotgun (WGS) entry which is preliminary data.</text>
</comment>
<dbReference type="InterPro" id="IPR014243">
    <property type="entry name" value="RsfA-like"/>
</dbReference>
<reference evidence="5" key="2">
    <citation type="submission" date="2014-05" db="EMBL/GenBank/DDBJ databases">
        <title>Draft genome sequence of Virgibacillus massiliensis Vm-5.</title>
        <authorList>
            <person name="Khelaifia S."/>
            <person name="Croce O."/>
            <person name="Lagier J.C."/>
            <person name="Raoult D."/>
        </authorList>
    </citation>
    <scope>NUCLEOTIDE SEQUENCE [LARGE SCALE GENOMIC DNA]</scope>
    <source>
        <strain evidence="5">Vm-5</strain>
    </source>
</reference>
<accession>A0A024QCJ5</accession>
<gene>
    <name evidence="4" type="primary">rsfA_2</name>
    <name evidence="4" type="ORF">BN990_02538</name>
</gene>
<reference evidence="4 5" key="1">
    <citation type="submission" date="2014-03" db="EMBL/GenBank/DDBJ databases">
        <authorList>
            <person name="Urmite Genomes U."/>
        </authorList>
    </citation>
    <scope>NUCLEOTIDE SEQUENCE [LARGE SCALE GENOMIC DNA]</scope>
    <source>
        <strain evidence="4 5">Vm-5</strain>
    </source>
</reference>
<evidence type="ECO:0000313" key="4">
    <source>
        <dbReference type="EMBL" id="CDQ40219.1"/>
    </source>
</evidence>
<feature type="coiled-coil region" evidence="1">
    <location>
        <begin position="112"/>
        <end position="143"/>
    </location>
</feature>
<dbReference type="SUPFAM" id="SSF46689">
    <property type="entry name" value="Homeodomain-like"/>
    <property type="match status" value="1"/>
</dbReference>
<dbReference type="PROSITE" id="PS50090">
    <property type="entry name" value="MYB_LIKE"/>
    <property type="match status" value="1"/>
</dbReference>
<dbReference type="AlphaFoldDB" id="A0A024QCJ5"/>
<dbReference type="InterPro" id="IPR009057">
    <property type="entry name" value="Homeodomain-like_sf"/>
</dbReference>
<sequence length="164" mass="19388">MNATRQDAWTKDEDILLADTVLRYIRDGKTQLEAFKEVANKLSRTAAACGFRWNASIRKQYQDAIQTAKEERKQGNRKDIWSFSEPHDHERETIETAILLLERMKSNFGITNENHLKAHQEKTEQLEKENAQLKEVLARYENAWEEMGKLWNWVEPEKDLQKLK</sequence>
<feature type="region of interest" description="Disordered" evidence="2">
    <location>
        <begin position="66"/>
        <end position="88"/>
    </location>
</feature>
<feature type="domain" description="Myb-like" evidence="3">
    <location>
        <begin position="1"/>
        <end position="57"/>
    </location>
</feature>
<dbReference type="InterPro" id="IPR001005">
    <property type="entry name" value="SANT/Myb"/>
</dbReference>
<name>A0A024QCJ5_9BACI</name>
<proteinExistence type="predicted"/>
<dbReference type="STRING" id="1462526.BN990_02538"/>
<evidence type="ECO:0000313" key="5">
    <source>
        <dbReference type="Proteomes" id="UP000028875"/>
    </source>
</evidence>
<dbReference type="NCBIfam" id="TIGR02894">
    <property type="entry name" value="DNA_bind_RsfA"/>
    <property type="match status" value="1"/>
</dbReference>
<keyword evidence="1" id="KW-0175">Coiled coil</keyword>
<dbReference type="PANTHER" id="PTHR41302:SF2">
    <property type="entry name" value="PRESPORE SPECIFIC TRANSCRIPTIONAL ACTIVATOR RSFA"/>
    <property type="match status" value="1"/>
</dbReference>
<dbReference type="Gene3D" id="1.10.10.60">
    <property type="entry name" value="Homeodomain-like"/>
    <property type="match status" value="1"/>
</dbReference>
<dbReference type="OrthoDB" id="2845592at2"/>